<dbReference type="EMBL" id="NMSH01000001">
    <property type="protein sequence ID" value="PAR22928.1"/>
    <property type="molecule type" value="Genomic_DNA"/>
</dbReference>
<comment type="similarity">
    <text evidence="1">Belongs to the HMG-CoA reductase family.</text>
</comment>
<dbReference type="SUPFAM" id="SSF55035">
    <property type="entry name" value="NAD-binding domain of HMG-CoA reductase"/>
    <property type="match status" value="1"/>
</dbReference>
<dbReference type="InterPro" id="IPR023074">
    <property type="entry name" value="HMG_CoA_Rdtase_cat_sf"/>
</dbReference>
<dbReference type="PANTHER" id="PTHR10572:SF24">
    <property type="entry name" value="3-HYDROXY-3-METHYLGLUTARYL-COENZYME A REDUCTASE"/>
    <property type="match status" value="1"/>
</dbReference>
<dbReference type="InterPro" id="IPR002202">
    <property type="entry name" value="HMG_CoA_Rdtase"/>
</dbReference>
<proteinExistence type="inferred from homology"/>
<organism evidence="5 6">
    <name type="scientific">Vibrio metoecus</name>
    <dbReference type="NCBI Taxonomy" id="1481663"/>
    <lineage>
        <taxon>Bacteria</taxon>
        <taxon>Pseudomonadati</taxon>
        <taxon>Pseudomonadota</taxon>
        <taxon>Gammaproteobacteria</taxon>
        <taxon>Vibrionales</taxon>
        <taxon>Vibrionaceae</taxon>
        <taxon>Vibrio</taxon>
    </lineage>
</organism>
<keyword evidence="4" id="KW-0560">Oxidoreductase</keyword>
<dbReference type="EC" id="1.1.1.34" evidence="2"/>
<reference evidence="6" key="1">
    <citation type="submission" date="2017-07" db="EMBL/GenBank/DDBJ databases">
        <authorList>
            <person name="Boucher Y."/>
            <person name="Orata F.D."/>
        </authorList>
    </citation>
    <scope>NUCLEOTIDE SEQUENCE [LARGE SCALE GENOMIC DNA]</scope>
    <source>
        <strain evidence="6">OYP9E10</strain>
    </source>
</reference>
<dbReference type="Pfam" id="PF00368">
    <property type="entry name" value="HMG-CoA_red"/>
    <property type="match status" value="1"/>
</dbReference>
<dbReference type="InterPro" id="IPR009023">
    <property type="entry name" value="HMG_CoA_Rdtase_NAD(P)-bd_sf"/>
</dbReference>
<dbReference type="Gene3D" id="3.90.770.10">
    <property type="entry name" value="3-hydroxy-3-methylglutaryl-coenzyme A Reductase, Chain A, domain 2"/>
    <property type="match status" value="1"/>
</dbReference>
<evidence type="ECO:0000256" key="3">
    <source>
        <dbReference type="ARBA" id="ARBA00022857"/>
    </source>
</evidence>
<evidence type="ECO:0000313" key="6">
    <source>
        <dbReference type="Proteomes" id="UP000216173"/>
    </source>
</evidence>
<dbReference type="PROSITE" id="PS50065">
    <property type="entry name" value="HMG_COA_REDUCTASE_4"/>
    <property type="match status" value="1"/>
</dbReference>
<evidence type="ECO:0000256" key="1">
    <source>
        <dbReference type="ARBA" id="ARBA00007661"/>
    </source>
</evidence>
<gene>
    <name evidence="5" type="ORF">CGU03_00075</name>
</gene>
<name>A0A271VXP2_VIBMT</name>
<dbReference type="PANTHER" id="PTHR10572">
    <property type="entry name" value="3-HYDROXY-3-METHYLGLUTARYL-COENZYME A REDUCTASE"/>
    <property type="match status" value="1"/>
</dbReference>
<dbReference type="InterPro" id="IPR004554">
    <property type="entry name" value="HMG_CoA_Rdtase_eu_arc"/>
</dbReference>
<dbReference type="GO" id="GO:0008299">
    <property type="term" value="P:isoprenoid biosynthetic process"/>
    <property type="evidence" value="ECO:0007669"/>
    <property type="project" value="InterPro"/>
</dbReference>
<dbReference type="SUPFAM" id="SSF56542">
    <property type="entry name" value="Substrate-binding domain of HMG-CoA reductase"/>
    <property type="match status" value="1"/>
</dbReference>
<dbReference type="GO" id="GO:0004420">
    <property type="term" value="F:hydroxymethylglutaryl-CoA reductase (NADPH) activity"/>
    <property type="evidence" value="ECO:0007669"/>
    <property type="project" value="UniProtKB-EC"/>
</dbReference>
<dbReference type="PRINTS" id="PR00071">
    <property type="entry name" value="HMGCOARDTASE"/>
</dbReference>
<dbReference type="GO" id="GO:0015936">
    <property type="term" value="P:coenzyme A metabolic process"/>
    <property type="evidence" value="ECO:0007669"/>
    <property type="project" value="InterPro"/>
</dbReference>
<dbReference type="CDD" id="cd00643">
    <property type="entry name" value="HMG-CoA_reductase_classI"/>
    <property type="match status" value="1"/>
</dbReference>
<evidence type="ECO:0000256" key="2">
    <source>
        <dbReference type="ARBA" id="ARBA00012999"/>
    </source>
</evidence>
<accession>A0A271VXP2</accession>
<dbReference type="InterPro" id="IPR009029">
    <property type="entry name" value="HMG_CoA_Rdtase_sub-bd_dom_sf"/>
</dbReference>
<evidence type="ECO:0000256" key="4">
    <source>
        <dbReference type="ARBA" id="ARBA00023002"/>
    </source>
</evidence>
<dbReference type="Proteomes" id="UP000216173">
    <property type="component" value="Unassembled WGS sequence"/>
</dbReference>
<comment type="caution">
    <text evidence="5">The sequence shown here is derived from an EMBL/GenBank/DDBJ whole genome shotgun (WGS) entry which is preliminary data.</text>
</comment>
<keyword evidence="3" id="KW-0521">NADP</keyword>
<dbReference type="AlphaFoldDB" id="A0A271VXP2"/>
<dbReference type="Gene3D" id="3.30.70.420">
    <property type="entry name" value="Hydroxymethylglutaryl-CoA reductase, class I/II, NAD/NADP-binding domain"/>
    <property type="match status" value="1"/>
</dbReference>
<evidence type="ECO:0000313" key="5">
    <source>
        <dbReference type="EMBL" id="PAR22928.1"/>
    </source>
</evidence>
<dbReference type="PROSITE" id="PS00318">
    <property type="entry name" value="HMG_COA_REDUCTASE_2"/>
    <property type="match status" value="1"/>
</dbReference>
<sequence length="441" mass="47185">MKFTSFALQCPTNSIPRIAMPKLALLPPYSPDVATIENHTLDNDRLTEQLAPRFHRPHLRLTPSPALTEQQVMKRWHKLDAPQAQALLLDEHTEQTMLAYQKNIEYFIGTVKLPVGIAGPLRINGSHAQGDYLVPLATTEAALVASYHRGCQLITAAGGASALLINEGVTRTPVFAFLSLAQAGQFVGWVTSQFEQMKEIAQSTTAHGKLKDIQVNIEGNHVYLVFEYTTGDASGQNMVTIATHAVFEFILRHSPVTPTQAFLDGNLSGDKKANSYTLRSVRGKKVTAEVHLSTELVKKYLHTTPEKMVQFGQMTTVGGALSGAIGVNAHYANALAALYIACGQDAACVAESAIGMTRMEIHPKGGLYASVTLPNLMVGTVGGGTSLPSQQACLSLMGLAGQGHARALAEVAAALCLAGELSIVGAFCAGHFSRAHHKLAR</sequence>
<dbReference type="InterPro" id="IPR023076">
    <property type="entry name" value="HMG_CoA_Rdtase_CS"/>
</dbReference>
<protein>
    <recommendedName>
        <fullName evidence="2">hydroxymethylglutaryl-CoA reductase (NADPH)</fullName>
        <ecNumber evidence="2">1.1.1.34</ecNumber>
    </recommendedName>
</protein>